<accession>A0A067Z241</accession>
<dbReference type="Gene3D" id="3.40.1550.20">
    <property type="entry name" value="Transcriptional regulator MraZ domain"/>
    <property type="match status" value="1"/>
</dbReference>
<proteinExistence type="inferred from homology"/>
<dbReference type="KEGG" id="goy:GLS_c01750"/>
<dbReference type="HAMAP" id="MF_01008">
    <property type="entry name" value="MraZ"/>
    <property type="match status" value="1"/>
</dbReference>
<dbReference type="PANTHER" id="PTHR34701:SF1">
    <property type="entry name" value="TRANSCRIPTIONAL REGULATOR MRAZ"/>
    <property type="match status" value="1"/>
</dbReference>
<evidence type="ECO:0000256" key="5">
    <source>
        <dbReference type="ARBA" id="ARBA00023125"/>
    </source>
</evidence>
<evidence type="ECO:0000256" key="8">
    <source>
        <dbReference type="SAM" id="MobiDB-lite"/>
    </source>
</evidence>
<evidence type="ECO:0000259" key="9">
    <source>
        <dbReference type="PROSITE" id="PS51740"/>
    </source>
</evidence>
<dbReference type="InterPro" id="IPR007159">
    <property type="entry name" value="SpoVT-AbrB_dom"/>
</dbReference>
<organism evidence="10 11">
    <name type="scientific">Gluconobacter oxydans DSM 3504</name>
    <dbReference type="NCBI Taxonomy" id="1288313"/>
    <lineage>
        <taxon>Bacteria</taxon>
        <taxon>Pseudomonadati</taxon>
        <taxon>Pseudomonadota</taxon>
        <taxon>Alphaproteobacteria</taxon>
        <taxon>Acetobacterales</taxon>
        <taxon>Acetobacteraceae</taxon>
        <taxon>Gluconobacter</taxon>
    </lineage>
</organism>
<dbReference type="CDD" id="cd16320">
    <property type="entry name" value="MraZ_N"/>
    <property type="match status" value="1"/>
</dbReference>
<dbReference type="GO" id="GO:0005737">
    <property type="term" value="C:cytoplasm"/>
    <property type="evidence" value="ECO:0007669"/>
    <property type="project" value="UniProtKB-UniRule"/>
</dbReference>
<comment type="subunit">
    <text evidence="7">Forms oligomers.</text>
</comment>
<feature type="compositionally biased region" description="Low complexity" evidence="8">
    <location>
        <begin position="142"/>
        <end position="164"/>
    </location>
</feature>
<dbReference type="CDD" id="cd16321">
    <property type="entry name" value="MraZ_C"/>
    <property type="match status" value="1"/>
</dbReference>
<name>A0A067Z241_GLUOY</name>
<evidence type="ECO:0000256" key="3">
    <source>
        <dbReference type="ARBA" id="ARBA00022737"/>
    </source>
</evidence>
<protein>
    <recommendedName>
        <fullName evidence="1 7">Transcriptional regulator MraZ</fullName>
    </recommendedName>
</protein>
<evidence type="ECO:0000256" key="1">
    <source>
        <dbReference type="ARBA" id="ARBA00013860"/>
    </source>
</evidence>
<dbReference type="EMBL" id="CP004373">
    <property type="protein sequence ID" value="AHK70102.1"/>
    <property type="molecule type" value="Genomic_DNA"/>
</dbReference>
<dbReference type="RefSeq" id="WP_011251745.1">
    <property type="nucleotide sequence ID" value="NZ_CP004373.1"/>
</dbReference>
<dbReference type="InterPro" id="IPR037914">
    <property type="entry name" value="SpoVT-AbrB_sf"/>
</dbReference>
<dbReference type="GO" id="GO:0051301">
    <property type="term" value="P:cell division"/>
    <property type="evidence" value="ECO:0007669"/>
    <property type="project" value="UniProtKB-KW"/>
</dbReference>
<keyword evidence="10" id="KW-0132">Cell division</keyword>
<dbReference type="PROSITE" id="PS51740">
    <property type="entry name" value="SPOVT_ABRB"/>
    <property type="match status" value="2"/>
</dbReference>
<sequence length="164" mass="17744">MSMFLGTHQNRFDAKGRVSIPASFRAALKSQAQPGDPLVILRPSHLHPCIEGWTVGAFASLATPLDEYDPFSEDHEDLAASLYADAYPLDSDKEGRIILPENLRTHAALTDEVSFMGLGRTFQIWNPEAAAERRQAARSRARTLATSRRPASAPAAGNTAGAAE</sequence>
<dbReference type="GO" id="GO:0000976">
    <property type="term" value="F:transcription cis-regulatory region binding"/>
    <property type="evidence" value="ECO:0007669"/>
    <property type="project" value="TreeGrafter"/>
</dbReference>
<evidence type="ECO:0000256" key="4">
    <source>
        <dbReference type="ARBA" id="ARBA00023015"/>
    </source>
</evidence>
<evidence type="ECO:0000256" key="7">
    <source>
        <dbReference type="HAMAP-Rule" id="MF_01008"/>
    </source>
</evidence>
<keyword evidence="6 7" id="KW-0804">Transcription</keyword>
<dbReference type="SUPFAM" id="SSF89447">
    <property type="entry name" value="AbrB/MazE/MraZ-like"/>
    <property type="match status" value="1"/>
</dbReference>
<dbReference type="GO" id="GO:0003700">
    <property type="term" value="F:DNA-binding transcription factor activity"/>
    <property type="evidence" value="ECO:0007669"/>
    <property type="project" value="UniProtKB-UniRule"/>
</dbReference>
<gene>
    <name evidence="7 10" type="primary">mraZ</name>
    <name evidence="10" type="ORF">GLS_c01750</name>
</gene>
<dbReference type="SMR" id="A0A067Z241"/>
<dbReference type="InterPro" id="IPR035644">
    <property type="entry name" value="MraZ_C"/>
</dbReference>
<dbReference type="Proteomes" id="UP000031656">
    <property type="component" value="Chromosome"/>
</dbReference>
<dbReference type="InterPro" id="IPR035642">
    <property type="entry name" value="MraZ_N"/>
</dbReference>
<dbReference type="GeneID" id="56904420"/>
<keyword evidence="3" id="KW-0677">Repeat</keyword>
<dbReference type="Pfam" id="PF02381">
    <property type="entry name" value="MraZ"/>
    <property type="match status" value="2"/>
</dbReference>
<keyword evidence="5 7" id="KW-0238">DNA-binding</keyword>
<comment type="subcellular location">
    <subcellularLocation>
        <location evidence="7">Cytoplasm</location>
        <location evidence="7">Nucleoid</location>
    </subcellularLocation>
</comment>
<keyword evidence="10" id="KW-0131">Cell cycle</keyword>
<evidence type="ECO:0000313" key="10">
    <source>
        <dbReference type="EMBL" id="AHK70102.1"/>
    </source>
</evidence>
<keyword evidence="4 7" id="KW-0805">Transcription regulation</keyword>
<dbReference type="HOGENOM" id="CLU_107907_1_0_5"/>
<comment type="similarity">
    <text evidence="7">Belongs to the MraZ family.</text>
</comment>
<dbReference type="GO" id="GO:2000143">
    <property type="term" value="P:negative regulation of DNA-templated transcription initiation"/>
    <property type="evidence" value="ECO:0007669"/>
    <property type="project" value="TreeGrafter"/>
</dbReference>
<evidence type="ECO:0000313" key="11">
    <source>
        <dbReference type="Proteomes" id="UP000031656"/>
    </source>
</evidence>
<dbReference type="GO" id="GO:0009295">
    <property type="term" value="C:nucleoid"/>
    <property type="evidence" value="ECO:0007669"/>
    <property type="project" value="UniProtKB-SubCell"/>
</dbReference>
<reference evidence="10 11" key="1">
    <citation type="journal article" date="2015" name="Appl. Microbiol. Biotechnol.">
        <title>The consequence of an additional NADH dehydrogenase paralog on the growth of Gluconobacter oxydans DSM3504.</title>
        <authorList>
            <person name="Kostner D."/>
            <person name="Luchterhand B."/>
            <person name="Junker A."/>
            <person name="Volland S."/>
            <person name="Daniel R."/>
            <person name="Buchs J."/>
            <person name="Liebl W."/>
            <person name="Ehrenreich A."/>
        </authorList>
    </citation>
    <scope>NUCLEOTIDE SEQUENCE [LARGE SCALE GENOMIC DNA]</scope>
    <source>
        <strain evidence="10">DSM 3504</strain>
    </source>
</reference>
<evidence type="ECO:0000256" key="6">
    <source>
        <dbReference type="ARBA" id="ARBA00023163"/>
    </source>
</evidence>
<dbReference type="InterPro" id="IPR003444">
    <property type="entry name" value="MraZ"/>
</dbReference>
<dbReference type="AlphaFoldDB" id="A0A067Z241"/>
<feature type="domain" description="SpoVT-AbrB" evidence="9">
    <location>
        <begin position="86"/>
        <end position="129"/>
    </location>
</feature>
<feature type="domain" description="SpoVT-AbrB" evidence="9">
    <location>
        <begin position="7"/>
        <end position="57"/>
    </location>
</feature>
<evidence type="ECO:0000256" key="2">
    <source>
        <dbReference type="ARBA" id="ARBA00022490"/>
    </source>
</evidence>
<dbReference type="InterPro" id="IPR020603">
    <property type="entry name" value="MraZ_dom"/>
</dbReference>
<dbReference type="InterPro" id="IPR038619">
    <property type="entry name" value="MraZ_sf"/>
</dbReference>
<feature type="region of interest" description="Disordered" evidence="8">
    <location>
        <begin position="133"/>
        <end position="164"/>
    </location>
</feature>
<dbReference type="NCBIfam" id="NF001477">
    <property type="entry name" value="PRK00326.2-4"/>
    <property type="match status" value="1"/>
</dbReference>
<keyword evidence="2 7" id="KW-0963">Cytoplasm</keyword>
<dbReference type="PANTHER" id="PTHR34701">
    <property type="entry name" value="TRANSCRIPTIONAL REGULATOR MRAZ"/>
    <property type="match status" value="1"/>
</dbReference>